<evidence type="ECO:0000313" key="2">
    <source>
        <dbReference type="EMBL" id="AEF53702.1"/>
    </source>
</evidence>
<dbReference type="STRING" id="491952.Mar181_0646"/>
<keyword evidence="3" id="KW-1185">Reference proteome</keyword>
<dbReference type="eggNOG" id="ENOG5033D8P">
    <property type="taxonomic scope" value="Bacteria"/>
</dbReference>
<name>F6D0X9_MARPP</name>
<evidence type="ECO:0000256" key="1">
    <source>
        <dbReference type="SAM" id="Phobius"/>
    </source>
</evidence>
<gene>
    <name evidence="2" type="ordered locus">Mar181_0646</name>
</gene>
<accession>F6D0X9</accession>
<sequence length="265" mass="29882">MKAFFEVHLRLVMTVWMILVAVLSLLYLMNFMKFDSLMSNVVSSKLDVISSSIETSIMKAERLGIPLKSATNVLDSMQKAKSRDENVTEIEVIDNQGKIVFSTDKKATGFINSDISRRALKSTDKNWNLSTEENLYSGIQIFDSFGNLSGSVVIVYDKASFYSVYLLVRLHLLEMTIAIFLFFAAVVFLVIRFGFADITNVIKLIQQHSEGKDSRSLSVTKGTISYEFAKQIKQSQEMQTRVAKELDDLQDLDKGSSAKKVIDHD</sequence>
<keyword evidence="1" id="KW-0472">Membrane</keyword>
<evidence type="ECO:0000313" key="3">
    <source>
        <dbReference type="Proteomes" id="UP000009230"/>
    </source>
</evidence>
<protein>
    <submittedName>
        <fullName evidence="2">Uncharacterized protein</fullName>
    </submittedName>
</protein>
<dbReference type="HOGENOM" id="CLU_1048907_0_0_6"/>
<dbReference type="OrthoDB" id="6101949at2"/>
<feature type="transmembrane region" description="Helical" evidence="1">
    <location>
        <begin position="7"/>
        <end position="29"/>
    </location>
</feature>
<dbReference type="AlphaFoldDB" id="F6D0X9"/>
<organism evidence="2 3">
    <name type="scientific">Marinomonas posidonica (strain CECT 7376 / NCIMB 14433 / IVIA-Po-181)</name>
    <dbReference type="NCBI Taxonomy" id="491952"/>
    <lineage>
        <taxon>Bacteria</taxon>
        <taxon>Pseudomonadati</taxon>
        <taxon>Pseudomonadota</taxon>
        <taxon>Gammaproteobacteria</taxon>
        <taxon>Oceanospirillales</taxon>
        <taxon>Oceanospirillaceae</taxon>
        <taxon>Marinomonas</taxon>
    </lineage>
</organism>
<dbReference type="EMBL" id="CP002771">
    <property type="protein sequence ID" value="AEF53702.1"/>
    <property type="molecule type" value="Genomic_DNA"/>
</dbReference>
<proteinExistence type="predicted"/>
<dbReference type="KEGG" id="mpc:Mar181_0646"/>
<reference evidence="2 3" key="1">
    <citation type="journal article" date="2012" name="Stand. Genomic Sci.">
        <title>Complete genome sequence of Marinomonas posidonica type strain (IVIA-Po-181(T)).</title>
        <authorList>
            <person name="Lucas-Elio P."/>
            <person name="Goodwin L."/>
            <person name="Woyke T."/>
            <person name="Pitluck S."/>
            <person name="Nolan M."/>
            <person name="Kyrpides N.C."/>
            <person name="Detter J.C."/>
            <person name="Copeland A."/>
            <person name="Lu M."/>
            <person name="Bruce D."/>
            <person name="Detter C."/>
            <person name="Tapia R."/>
            <person name="Han S."/>
            <person name="Land M.L."/>
            <person name="Ivanova N."/>
            <person name="Mikhailova N."/>
            <person name="Johnston A.W."/>
            <person name="Sanchez-Amat A."/>
        </authorList>
    </citation>
    <scope>NUCLEOTIDE SEQUENCE [LARGE SCALE GENOMIC DNA]</scope>
    <source>
        <strain evidence="3">CECT 7376 / NCIMB 14433 / IVIA-Po-181</strain>
    </source>
</reference>
<dbReference type="Proteomes" id="UP000009230">
    <property type="component" value="Chromosome"/>
</dbReference>
<keyword evidence="1" id="KW-0812">Transmembrane</keyword>
<keyword evidence="1" id="KW-1133">Transmembrane helix</keyword>
<feature type="transmembrane region" description="Helical" evidence="1">
    <location>
        <begin position="175"/>
        <end position="195"/>
    </location>
</feature>